<accession>A0A7C9W0Q7</accession>
<dbReference type="RefSeq" id="WP_166049950.1">
    <property type="nucleotide sequence ID" value="NZ_JAAMPJ010000007.1"/>
</dbReference>
<dbReference type="Pfam" id="PF01425">
    <property type="entry name" value="Amidase"/>
    <property type="match status" value="1"/>
</dbReference>
<name>A0A7C9W0Q7_9PSEU</name>
<dbReference type="PROSITE" id="PS00571">
    <property type="entry name" value="AMIDASES"/>
    <property type="match status" value="1"/>
</dbReference>
<dbReference type="InterPro" id="IPR036928">
    <property type="entry name" value="AS_sf"/>
</dbReference>
<proteinExistence type="inferred from homology"/>
<gene>
    <name evidence="3" type="ORF">G7043_26495</name>
</gene>
<evidence type="ECO:0000259" key="2">
    <source>
        <dbReference type="Pfam" id="PF01425"/>
    </source>
</evidence>
<protein>
    <submittedName>
        <fullName evidence="3">Amidase</fullName>
    </submittedName>
</protein>
<sequence length="482" mass="51555">MDPFESVVDLAAAVRRRELSPVEVVDTYLERIDRHDSVNAFVWRNDEEVRTAAKAAEQAVVEGGELGPCHGVPIPIKELTHVDGQPATYGSLGISDAPRTGNAPVVDRLLNAGFLLMGRTNSPEMGLLTTTENERFGTTHNPWRLTHSPGGSSGGAAAAVAAGLAPVAHASDGGGSIRVPSSCCGLVGLKPSRGRVPQPVAAWEHATVEGAITRYVRDAALLLDVMSVPDPLVWYQAPAPLRPFLDEVGAAQERLRIGLLTAAPTGMPVDPHCVEAAEKTGRLLESLGHDVFPAEPEFFTEEAWIGYAQTVLDASLCAMPFDEPELAGPQLRYRMERAKNRDSGAYVRASVRLQEESRGVVAQWGRDFDVLLTPTLACLPPLVDTVLREAVDNPGGLRLTETQMISFTSFCNITGLPAISLPVHTSPDGLPIGAQLVAGPWDEAVLIRLASALEPLVEWTTRRATHAGPATSSMTSRPRCSM</sequence>
<evidence type="ECO:0000256" key="1">
    <source>
        <dbReference type="ARBA" id="ARBA00009199"/>
    </source>
</evidence>
<dbReference type="InterPro" id="IPR020556">
    <property type="entry name" value="Amidase_CS"/>
</dbReference>
<organism evidence="3 4">
    <name type="scientific">Lentzea alba</name>
    <dbReference type="NCBI Taxonomy" id="2714351"/>
    <lineage>
        <taxon>Bacteria</taxon>
        <taxon>Bacillati</taxon>
        <taxon>Actinomycetota</taxon>
        <taxon>Actinomycetes</taxon>
        <taxon>Pseudonocardiales</taxon>
        <taxon>Pseudonocardiaceae</taxon>
        <taxon>Lentzea</taxon>
    </lineage>
</organism>
<dbReference type="PANTHER" id="PTHR11895:SF7">
    <property type="entry name" value="GLUTAMYL-TRNA(GLN) AMIDOTRANSFERASE SUBUNIT A, MITOCHONDRIAL"/>
    <property type="match status" value="1"/>
</dbReference>
<dbReference type="EMBL" id="JAAMPJ010000007">
    <property type="protein sequence ID" value="NGY62477.1"/>
    <property type="molecule type" value="Genomic_DNA"/>
</dbReference>
<dbReference type="InterPro" id="IPR023631">
    <property type="entry name" value="Amidase_dom"/>
</dbReference>
<evidence type="ECO:0000313" key="4">
    <source>
        <dbReference type="Proteomes" id="UP000481360"/>
    </source>
</evidence>
<keyword evidence="4" id="KW-1185">Reference proteome</keyword>
<dbReference type="AlphaFoldDB" id="A0A7C9W0Q7"/>
<dbReference type="InterPro" id="IPR000120">
    <property type="entry name" value="Amidase"/>
</dbReference>
<dbReference type="Proteomes" id="UP000481360">
    <property type="component" value="Unassembled WGS sequence"/>
</dbReference>
<reference evidence="3 4" key="1">
    <citation type="submission" date="2020-03" db="EMBL/GenBank/DDBJ databases">
        <title>Isolation and identification of active actinomycetes.</title>
        <authorList>
            <person name="Sun X."/>
        </authorList>
    </citation>
    <scope>NUCLEOTIDE SEQUENCE [LARGE SCALE GENOMIC DNA]</scope>
    <source>
        <strain evidence="3 4">NEAU-D13</strain>
    </source>
</reference>
<comment type="caution">
    <text evidence="3">The sequence shown here is derived from an EMBL/GenBank/DDBJ whole genome shotgun (WGS) entry which is preliminary data.</text>
</comment>
<feature type="domain" description="Amidase" evidence="2">
    <location>
        <begin position="23"/>
        <end position="446"/>
    </location>
</feature>
<evidence type="ECO:0000313" key="3">
    <source>
        <dbReference type="EMBL" id="NGY62477.1"/>
    </source>
</evidence>
<comment type="similarity">
    <text evidence="1">Belongs to the amidase family.</text>
</comment>
<dbReference type="SUPFAM" id="SSF75304">
    <property type="entry name" value="Amidase signature (AS) enzymes"/>
    <property type="match status" value="1"/>
</dbReference>
<dbReference type="PANTHER" id="PTHR11895">
    <property type="entry name" value="TRANSAMIDASE"/>
    <property type="match status" value="1"/>
</dbReference>
<dbReference type="Gene3D" id="3.90.1300.10">
    <property type="entry name" value="Amidase signature (AS) domain"/>
    <property type="match status" value="1"/>
</dbReference>
<dbReference type="GO" id="GO:0003824">
    <property type="term" value="F:catalytic activity"/>
    <property type="evidence" value="ECO:0007669"/>
    <property type="project" value="InterPro"/>
</dbReference>